<name>A0A2Z3KLY9_LACLL</name>
<dbReference type="Gene3D" id="2.60.60.30">
    <property type="entry name" value="sav2460 like domains"/>
    <property type="match status" value="1"/>
</dbReference>
<dbReference type="RefSeq" id="WP_109991271.1">
    <property type="nucleotide sequence ID" value="NZ_CP028160.1"/>
</dbReference>
<dbReference type="InterPro" id="IPR003325">
    <property type="entry name" value="TerD"/>
</dbReference>
<proteinExistence type="predicted"/>
<dbReference type="CDD" id="cd06974">
    <property type="entry name" value="TerD_like"/>
    <property type="match status" value="1"/>
</dbReference>
<gene>
    <name evidence="2" type="ORF">LL14B4_10510</name>
</gene>
<dbReference type="Pfam" id="PF02342">
    <property type="entry name" value="TerD"/>
    <property type="match status" value="1"/>
</dbReference>
<feature type="domain" description="TerD" evidence="1">
    <location>
        <begin position="1"/>
        <end position="178"/>
    </location>
</feature>
<dbReference type="AlphaFoldDB" id="A0A2Z3KLY9"/>
<dbReference type="Proteomes" id="UP000245919">
    <property type="component" value="Chromosome"/>
</dbReference>
<reference evidence="2 3" key="1">
    <citation type="submission" date="2018-03" db="EMBL/GenBank/DDBJ databases">
        <title>Genome sequence of Lactococcus lactis strain 14B4 from almond drupe.</title>
        <authorList>
            <person name="Tran T.D."/>
            <person name="McGarvey J.A."/>
            <person name="Huynh S."/>
            <person name="Parker C.T."/>
        </authorList>
    </citation>
    <scope>NUCLEOTIDE SEQUENCE [LARGE SCALE GENOMIC DNA]</scope>
    <source>
        <strain evidence="2 3">14B4</strain>
    </source>
</reference>
<organism evidence="2 3">
    <name type="scientific">Lactococcus lactis subsp. lactis</name>
    <name type="common">Streptococcus lactis</name>
    <dbReference type="NCBI Taxonomy" id="1360"/>
    <lineage>
        <taxon>Bacteria</taxon>
        <taxon>Bacillati</taxon>
        <taxon>Bacillota</taxon>
        <taxon>Bacilli</taxon>
        <taxon>Lactobacillales</taxon>
        <taxon>Streptococcaceae</taxon>
        <taxon>Lactococcus</taxon>
    </lineage>
</organism>
<dbReference type="GeneID" id="89634212"/>
<protein>
    <recommendedName>
        <fullName evidence="1">TerD domain-containing protein</fullName>
    </recommendedName>
</protein>
<evidence type="ECO:0000313" key="2">
    <source>
        <dbReference type="EMBL" id="AWN66584.1"/>
    </source>
</evidence>
<accession>A0A2Z3KLY9</accession>
<evidence type="ECO:0000259" key="1">
    <source>
        <dbReference type="Pfam" id="PF02342"/>
    </source>
</evidence>
<sequence>MTINLSKGQKINLTKEAKNGLSKTIIGLGWDQIKKKGLFGGLQTADLDASILLSTETESMVETVYYGEKISNDRSIQHTGDNLTGEGEGDDEQIKVDFSKVSPEINRLTVVVNIYNAKAKKQNFGMIKNAYVHVLDQDNKEIVQYNLTNDNANATGIVVGEFVRKGNEWEFTAIGKGVVLADINGFKAYL</sequence>
<dbReference type="EMBL" id="CP028160">
    <property type="protein sequence ID" value="AWN66584.1"/>
    <property type="molecule type" value="Genomic_DNA"/>
</dbReference>
<evidence type="ECO:0000313" key="3">
    <source>
        <dbReference type="Proteomes" id="UP000245919"/>
    </source>
</evidence>
<dbReference type="InterPro" id="IPR051324">
    <property type="entry name" value="Stress/Tellurium_Resist"/>
</dbReference>
<dbReference type="PANTHER" id="PTHR32097">
    <property type="entry name" value="CAMP-BINDING PROTEIN 1-RELATED"/>
    <property type="match status" value="1"/>
</dbReference>
<dbReference type="PANTHER" id="PTHR32097:SF15">
    <property type="entry name" value="STRESS RESPONSE PROTEIN SCP2"/>
    <property type="match status" value="1"/>
</dbReference>